<protein>
    <recommendedName>
        <fullName evidence="3">NAD-dependent epimerase/dehydratase domain-containing protein</fullName>
    </recommendedName>
</protein>
<proteinExistence type="predicted"/>
<dbReference type="FunFam" id="3.40.50.720:FF:000645">
    <property type="entry name" value="Anthocyanidin reductase ((2S)-flavan-3-ol-forming)"/>
    <property type="match status" value="1"/>
</dbReference>
<evidence type="ECO:0000256" key="1">
    <source>
        <dbReference type="ARBA" id="ARBA00022857"/>
    </source>
</evidence>
<accession>A0A251P717</accession>
<evidence type="ECO:0000256" key="2">
    <source>
        <dbReference type="ARBA" id="ARBA00023002"/>
    </source>
</evidence>
<dbReference type="SUPFAM" id="SSF51735">
    <property type="entry name" value="NAD(P)-binding Rossmann-fold domains"/>
    <property type="match status" value="1"/>
</dbReference>
<dbReference type="eggNOG" id="KOG1502">
    <property type="taxonomic scope" value="Eukaryota"/>
</dbReference>
<dbReference type="Pfam" id="PF01370">
    <property type="entry name" value="Epimerase"/>
    <property type="match status" value="1"/>
</dbReference>
<keyword evidence="5" id="KW-1185">Reference proteome</keyword>
<reference evidence="4 5" key="1">
    <citation type="journal article" date="2013" name="Nat. Genet.">
        <title>The high-quality draft genome of peach (Prunus persica) identifies unique patterns of genetic diversity, domestication and genome evolution.</title>
        <authorList>
            <consortium name="International Peach Genome Initiative"/>
            <person name="Verde I."/>
            <person name="Abbott A.G."/>
            <person name="Scalabrin S."/>
            <person name="Jung S."/>
            <person name="Shu S."/>
            <person name="Marroni F."/>
            <person name="Zhebentyayeva T."/>
            <person name="Dettori M.T."/>
            <person name="Grimwood J."/>
            <person name="Cattonaro F."/>
            <person name="Zuccolo A."/>
            <person name="Rossini L."/>
            <person name="Jenkins J."/>
            <person name="Vendramin E."/>
            <person name="Meisel L.A."/>
            <person name="Decroocq V."/>
            <person name="Sosinski B."/>
            <person name="Prochnik S."/>
            <person name="Mitros T."/>
            <person name="Policriti A."/>
            <person name="Cipriani G."/>
            <person name="Dondini L."/>
            <person name="Ficklin S."/>
            <person name="Goodstein D.M."/>
            <person name="Xuan P."/>
            <person name="Del Fabbro C."/>
            <person name="Aramini V."/>
            <person name="Copetti D."/>
            <person name="Gonzalez S."/>
            <person name="Horner D.S."/>
            <person name="Falchi R."/>
            <person name="Lucas S."/>
            <person name="Mica E."/>
            <person name="Maldonado J."/>
            <person name="Lazzari B."/>
            <person name="Bielenberg D."/>
            <person name="Pirona R."/>
            <person name="Miculan M."/>
            <person name="Barakat A."/>
            <person name="Testolin R."/>
            <person name="Stella A."/>
            <person name="Tartarini S."/>
            <person name="Tonutti P."/>
            <person name="Arus P."/>
            <person name="Orellana A."/>
            <person name="Wells C."/>
            <person name="Main D."/>
            <person name="Vizzotto G."/>
            <person name="Silva H."/>
            <person name="Salamini F."/>
            <person name="Schmutz J."/>
            <person name="Morgante M."/>
            <person name="Rokhsar D.S."/>
        </authorList>
    </citation>
    <scope>NUCLEOTIDE SEQUENCE [LARGE SCALE GENOMIC DNA]</scope>
    <source>
        <strain evidence="5">cv. Nemared</strain>
    </source>
</reference>
<dbReference type="AlphaFoldDB" id="A0A251P717"/>
<organism evidence="4 5">
    <name type="scientific">Prunus persica</name>
    <name type="common">Peach</name>
    <name type="synonym">Amygdalus persica</name>
    <dbReference type="NCBI Taxonomy" id="3760"/>
    <lineage>
        <taxon>Eukaryota</taxon>
        <taxon>Viridiplantae</taxon>
        <taxon>Streptophyta</taxon>
        <taxon>Embryophyta</taxon>
        <taxon>Tracheophyta</taxon>
        <taxon>Spermatophyta</taxon>
        <taxon>Magnoliopsida</taxon>
        <taxon>eudicotyledons</taxon>
        <taxon>Gunneridae</taxon>
        <taxon>Pentapetalae</taxon>
        <taxon>rosids</taxon>
        <taxon>fabids</taxon>
        <taxon>Rosales</taxon>
        <taxon>Rosaceae</taxon>
        <taxon>Amygdaloideae</taxon>
        <taxon>Amygdaleae</taxon>
        <taxon>Prunus</taxon>
    </lineage>
</organism>
<dbReference type="InterPro" id="IPR036291">
    <property type="entry name" value="NAD(P)-bd_dom_sf"/>
</dbReference>
<evidence type="ECO:0000313" key="5">
    <source>
        <dbReference type="Proteomes" id="UP000006882"/>
    </source>
</evidence>
<dbReference type="InterPro" id="IPR001509">
    <property type="entry name" value="Epimerase_deHydtase"/>
</dbReference>
<dbReference type="Gramene" id="ONI07382">
    <property type="protein sequence ID" value="ONI07382"/>
    <property type="gene ID" value="PRUPE_5G116400"/>
</dbReference>
<dbReference type="PANTHER" id="PTHR10366:SF809">
    <property type="entry name" value="ANTHOCYANIDIN REDUCTASE"/>
    <property type="match status" value="1"/>
</dbReference>
<dbReference type="Gene3D" id="3.40.50.720">
    <property type="entry name" value="NAD(P)-binding Rossmann-like Domain"/>
    <property type="match status" value="1"/>
</dbReference>
<dbReference type="GO" id="GO:0016616">
    <property type="term" value="F:oxidoreductase activity, acting on the CH-OH group of donors, NAD or NADP as acceptor"/>
    <property type="evidence" value="ECO:0000318"/>
    <property type="project" value="GO_Central"/>
</dbReference>
<keyword evidence="1" id="KW-0521">NADP</keyword>
<dbReference type="EMBL" id="CM007655">
    <property type="protein sequence ID" value="ONI07382.1"/>
    <property type="molecule type" value="Genomic_DNA"/>
</dbReference>
<evidence type="ECO:0000259" key="3">
    <source>
        <dbReference type="Pfam" id="PF01370"/>
    </source>
</evidence>
<evidence type="ECO:0000313" key="4">
    <source>
        <dbReference type="EMBL" id="ONI07382.1"/>
    </source>
</evidence>
<dbReference type="Proteomes" id="UP000006882">
    <property type="component" value="Chromosome G5"/>
</dbReference>
<dbReference type="PANTHER" id="PTHR10366">
    <property type="entry name" value="NAD DEPENDENT EPIMERASE/DEHYDRATASE"/>
    <property type="match status" value="1"/>
</dbReference>
<dbReference type="CDD" id="cd08958">
    <property type="entry name" value="FR_SDR_e"/>
    <property type="match status" value="1"/>
</dbReference>
<dbReference type="InterPro" id="IPR050425">
    <property type="entry name" value="NAD(P)_dehydrat-like"/>
</dbReference>
<feature type="domain" description="NAD-dependent epimerase/dehydratase" evidence="3">
    <location>
        <begin position="38"/>
        <end position="291"/>
    </location>
</feature>
<name>A0A251P717_PRUPE</name>
<sequence length="374" mass="41279">MITSFLFGGPIIKWARTQIAFTEKRQRATMEKNKISRVCVTGGAGFIGCSLVKKLLEQGHTVHATLRNLEDASKVGLLKSLPNADTKLLLFQADIYDPNEFQPAIQGCEFVFHVATPMQHNNQSSQYKDTAEAAVAGVRIIAESCIRSQTVKRLIYTASILAASPRREDGVGFKPCLDESCWTSLDVSPTYSTEFSMGYIISKTLAERAVLSYNDIDNGKLEVVTLPCGLVGGETLLSYLSGSVGVVISQLTGDSFGYNSLKLMQEVNGSVPLVHIEDVCQAHIFCMEQPSMRGRFCCAVSSLNIKEIASYFQENYPEHKIAKEFIEGPEEGSKCDFSKLMKMGFEYKYGVKNILDDSVESGRRLSRSSHSQLI</sequence>
<keyword evidence="2" id="KW-0560">Oxidoreductase</keyword>
<dbReference type="STRING" id="3760.A0A251P717"/>
<gene>
    <name evidence="4" type="ORF">PRUPE_5G116400</name>
</gene>